<dbReference type="FunFam" id="2.10.25.10:FF:000038">
    <property type="entry name" value="Fibrillin 2"/>
    <property type="match status" value="1"/>
</dbReference>
<dbReference type="PROSITE" id="PS50026">
    <property type="entry name" value="EGF_3"/>
    <property type="match status" value="10"/>
</dbReference>
<dbReference type="SUPFAM" id="SSF63825">
    <property type="entry name" value="YWTD domain"/>
    <property type="match status" value="1"/>
</dbReference>
<evidence type="ECO:0000256" key="7">
    <source>
        <dbReference type="ARBA" id="ARBA00022837"/>
    </source>
</evidence>
<feature type="disulfide bond" evidence="12">
    <location>
        <begin position="716"/>
        <end position="733"/>
    </location>
</feature>
<feature type="domain" description="EGF-like" evidence="15">
    <location>
        <begin position="969"/>
        <end position="1011"/>
    </location>
</feature>
<dbReference type="Pfam" id="PF00058">
    <property type="entry name" value="Ldl_recept_b"/>
    <property type="match status" value="3"/>
</dbReference>
<dbReference type="Gene3D" id="2.120.10.30">
    <property type="entry name" value="TolB, C-terminal domain"/>
    <property type="match status" value="1"/>
</dbReference>
<feature type="disulfide bond" evidence="12">
    <location>
        <begin position="673"/>
        <end position="690"/>
    </location>
</feature>
<dbReference type="PROSITE" id="PS01187">
    <property type="entry name" value="EGF_CA"/>
    <property type="match status" value="1"/>
</dbReference>
<dbReference type="Pfam" id="PF06119">
    <property type="entry name" value="NIDO"/>
    <property type="match status" value="1"/>
</dbReference>
<feature type="domain" description="EGF-like" evidence="15">
    <location>
        <begin position="755"/>
        <end position="796"/>
    </location>
</feature>
<dbReference type="PROSITE" id="PS51120">
    <property type="entry name" value="LDLRB"/>
    <property type="match status" value="3"/>
</dbReference>
<keyword evidence="7" id="KW-0106">Calcium</keyword>
<feature type="domain" description="EGF-like" evidence="15">
    <location>
        <begin position="840"/>
        <end position="881"/>
    </location>
</feature>
<reference evidence="19" key="1">
    <citation type="submission" date="2011-05" db="EMBL/GenBank/DDBJ databases">
        <authorList>
            <person name="Richards S.R."/>
            <person name="Qu J."/>
            <person name="Jiang H."/>
            <person name="Jhangiani S.N."/>
            <person name="Agravi P."/>
            <person name="Goodspeed R."/>
            <person name="Gross S."/>
            <person name="Mandapat C."/>
            <person name="Jackson L."/>
            <person name="Mathew T."/>
            <person name="Pu L."/>
            <person name="Thornton R."/>
            <person name="Saada N."/>
            <person name="Wilczek-Boney K.B."/>
            <person name="Lee S."/>
            <person name="Kovar C."/>
            <person name="Wu Y."/>
            <person name="Scherer S.E."/>
            <person name="Worley K.C."/>
            <person name="Muzny D.M."/>
            <person name="Gibbs R."/>
        </authorList>
    </citation>
    <scope>NUCLEOTIDE SEQUENCE</scope>
    <source>
        <strain evidence="19">Brora</strain>
    </source>
</reference>
<evidence type="ECO:0000256" key="5">
    <source>
        <dbReference type="ARBA" id="ARBA00022729"/>
    </source>
</evidence>
<evidence type="ECO:0000313" key="18">
    <source>
        <dbReference type="EnsemblMetazoa" id="SMAR012908-PA"/>
    </source>
</evidence>
<keyword evidence="10 12" id="KW-1015">Disulfide bond</keyword>
<dbReference type="InterPro" id="IPR000152">
    <property type="entry name" value="EGF-type_Asp/Asn_hydroxyl_site"/>
</dbReference>
<dbReference type="GO" id="GO:0060070">
    <property type="term" value="P:canonical Wnt signaling pathway"/>
    <property type="evidence" value="ECO:0007669"/>
    <property type="project" value="TreeGrafter"/>
</dbReference>
<dbReference type="EMBL" id="JH432201">
    <property type="status" value="NOT_ANNOTATED_CDS"/>
    <property type="molecule type" value="Genomic_DNA"/>
</dbReference>
<dbReference type="GO" id="GO:0007160">
    <property type="term" value="P:cell-matrix adhesion"/>
    <property type="evidence" value="ECO:0007669"/>
    <property type="project" value="InterPro"/>
</dbReference>
<organism evidence="18 19">
    <name type="scientific">Strigamia maritima</name>
    <name type="common">European centipede</name>
    <name type="synonym">Geophilus maritimus</name>
    <dbReference type="NCBI Taxonomy" id="126957"/>
    <lineage>
        <taxon>Eukaryota</taxon>
        <taxon>Metazoa</taxon>
        <taxon>Ecdysozoa</taxon>
        <taxon>Arthropoda</taxon>
        <taxon>Myriapoda</taxon>
        <taxon>Chilopoda</taxon>
        <taxon>Pleurostigmophora</taxon>
        <taxon>Geophilomorpha</taxon>
        <taxon>Linotaeniidae</taxon>
        <taxon>Strigamia</taxon>
    </lineage>
</organism>
<keyword evidence="6" id="KW-0677">Repeat</keyword>
<dbReference type="EnsemblMetazoa" id="SMAR012908-RA">
    <property type="protein sequence ID" value="SMAR012908-PA"/>
    <property type="gene ID" value="SMAR012908"/>
</dbReference>
<accession>T1JGD6</accession>
<dbReference type="SMART" id="SM00539">
    <property type="entry name" value="NIDO"/>
    <property type="match status" value="1"/>
</dbReference>
<feature type="domain" description="EGF-like" evidence="15">
    <location>
        <begin position="618"/>
        <end position="657"/>
    </location>
</feature>
<evidence type="ECO:0000256" key="4">
    <source>
        <dbReference type="ARBA" id="ARBA00022536"/>
    </source>
</evidence>
<dbReference type="OMA" id="PGTGNQF"/>
<keyword evidence="11" id="KW-0325">Glycoprotein</keyword>
<comment type="caution">
    <text evidence="12">Lacks conserved residue(s) required for the propagation of feature annotation.</text>
</comment>
<evidence type="ECO:0000313" key="19">
    <source>
        <dbReference type="Proteomes" id="UP000014500"/>
    </source>
</evidence>
<feature type="disulfide bond" evidence="12">
    <location>
        <begin position="894"/>
        <end position="911"/>
    </location>
</feature>
<dbReference type="GO" id="GO:0005509">
    <property type="term" value="F:calcium ion binding"/>
    <property type="evidence" value="ECO:0007669"/>
    <property type="project" value="InterPro"/>
</dbReference>
<evidence type="ECO:0008006" key="20">
    <source>
        <dbReference type="Google" id="ProtNLM"/>
    </source>
</evidence>
<evidence type="ECO:0000256" key="3">
    <source>
        <dbReference type="ARBA" id="ARBA00022530"/>
    </source>
</evidence>
<evidence type="ECO:0000259" key="16">
    <source>
        <dbReference type="PROSITE" id="PS50993"/>
    </source>
</evidence>
<dbReference type="SMART" id="SM00135">
    <property type="entry name" value="LY"/>
    <property type="match status" value="5"/>
</dbReference>
<dbReference type="PANTHER" id="PTHR46513">
    <property type="entry name" value="VITELLOGENIN RECEPTOR-LIKE PROTEIN-RELATED-RELATED"/>
    <property type="match status" value="1"/>
</dbReference>
<feature type="repeat" description="LDL-receptor class B" evidence="13">
    <location>
        <begin position="1149"/>
        <end position="1193"/>
    </location>
</feature>
<dbReference type="SMART" id="SM00181">
    <property type="entry name" value="EGF"/>
    <property type="match status" value="12"/>
</dbReference>
<feature type="repeat" description="LDL-receptor class B" evidence="13">
    <location>
        <begin position="1106"/>
        <end position="1148"/>
    </location>
</feature>
<dbReference type="InterPro" id="IPR018097">
    <property type="entry name" value="EGF_Ca-bd_CS"/>
</dbReference>
<dbReference type="Pfam" id="PF07474">
    <property type="entry name" value="G2F"/>
    <property type="match status" value="1"/>
</dbReference>
<feature type="disulfide bond" evidence="12">
    <location>
        <begin position="808"/>
        <end position="825"/>
    </location>
</feature>
<feature type="domain" description="EGF-like" evidence="15">
    <location>
        <begin position="577"/>
        <end position="617"/>
    </location>
</feature>
<dbReference type="Gene3D" id="2.10.25.10">
    <property type="entry name" value="Laminin"/>
    <property type="match status" value="11"/>
</dbReference>
<dbReference type="CDD" id="cd00054">
    <property type="entry name" value="EGF_CA"/>
    <property type="match status" value="1"/>
</dbReference>
<evidence type="ECO:0000256" key="8">
    <source>
        <dbReference type="ARBA" id="ARBA00022869"/>
    </source>
</evidence>
<feature type="domain" description="EGF-like" evidence="15">
    <location>
        <begin position="706"/>
        <end position="748"/>
    </location>
</feature>
<dbReference type="InterPro" id="IPR001881">
    <property type="entry name" value="EGF-like_Ca-bd_dom"/>
</dbReference>
<evidence type="ECO:0000259" key="15">
    <source>
        <dbReference type="PROSITE" id="PS50026"/>
    </source>
</evidence>
<feature type="domain" description="NIDO" evidence="17">
    <location>
        <begin position="94"/>
        <end position="242"/>
    </location>
</feature>
<evidence type="ECO:0000256" key="10">
    <source>
        <dbReference type="ARBA" id="ARBA00023157"/>
    </source>
</evidence>
<dbReference type="SUPFAM" id="SSF57184">
    <property type="entry name" value="Growth factor receptor domain"/>
    <property type="match status" value="3"/>
</dbReference>
<dbReference type="InterPro" id="IPR024731">
    <property type="entry name" value="NELL2-like_EGF"/>
</dbReference>
<dbReference type="InterPro" id="IPR000742">
    <property type="entry name" value="EGF"/>
</dbReference>
<dbReference type="InterPro" id="IPR006605">
    <property type="entry name" value="G2_nidogen/fibulin_G2F"/>
</dbReference>
<dbReference type="SUPFAM" id="SSF54511">
    <property type="entry name" value="GFP-like"/>
    <property type="match status" value="1"/>
</dbReference>
<feature type="domain" description="EGF-like" evidence="15">
    <location>
        <begin position="884"/>
        <end position="925"/>
    </location>
</feature>
<feature type="disulfide bond" evidence="12">
    <location>
        <begin position="980"/>
        <end position="997"/>
    </location>
</feature>
<comment type="subcellular location">
    <subcellularLocation>
        <location evidence="1">Secreted</location>
        <location evidence="1">Extracellular space</location>
        <location evidence="1">Extracellular matrix</location>
        <location evidence="1">Basement membrane</location>
    </subcellularLocation>
</comment>
<feature type="signal peptide" evidence="14">
    <location>
        <begin position="1"/>
        <end position="18"/>
    </location>
</feature>
<keyword evidence="8" id="KW-0084">Basement membrane</keyword>
<feature type="disulfide bond" evidence="12">
    <location>
        <begin position="937"/>
        <end position="954"/>
    </location>
</feature>
<name>T1JGD6_STRMM</name>
<keyword evidence="5 14" id="KW-0732">Signal</keyword>
<feature type="repeat" description="LDL-receptor class B" evidence="13">
    <location>
        <begin position="1063"/>
        <end position="1105"/>
    </location>
</feature>
<dbReference type="InterPro" id="IPR050778">
    <property type="entry name" value="Cueball_EGF_LRP_Nidogen"/>
</dbReference>
<dbReference type="PhylomeDB" id="T1JGD6"/>
<evidence type="ECO:0000256" key="14">
    <source>
        <dbReference type="SAM" id="SignalP"/>
    </source>
</evidence>
<feature type="domain" description="EGF-like" evidence="15">
    <location>
        <begin position="662"/>
        <end position="704"/>
    </location>
</feature>
<dbReference type="Proteomes" id="UP000014500">
    <property type="component" value="Unassembled WGS sequence"/>
</dbReference>
<proteinExistence type="predicted"/>
<dbReference type="PANTHER" id="PTHR46513:SF13">
    <property type="entry name" value="EGF-LIKE DOMAIN-CONTAINING PROTEIN"/>
    <property type="match status" value="1"/>
</dbReference>
<dbReference type="SMART" id="SM00682">
    <property type="entry name" value="G2F"/>
    <property type="match status" value="1"/>
</dbReference>
<evidence type="ECO:0000256" key="1">
    <source>
        <dbReference type="ARBA" id="ARBA00004302"/>
    </source>
</evidence>
<dbReference type="PROSITE" id="PS00010">
    <property type="entry name" value="ASX_HYDROXYL"/>
    <property type="match status" value="2"/>
</dbReference>
<dbReference type="GO" id="GO:0005886">
    <property type="term" value="C:plasma membrane"/>
    <property type="evidence" value="ECO:0007669"/>
    <property type="project" value="TreeGrafter"/>
</dbReference>
<feature type="disulfide bond" evidence="12">
    <location>
        <begin position="765"/>
        <end position="782"/>
    </location>
</feature>
<dbReference type="GO" id="GO:0042813">
    <property type="term" value="F:Wnt receptor activity"/>
    <property type="evidence" value="ECO:0007669"/>
    <property type="project" value="TreeGrafter"/>
</dbReference>
<dbReference type="InterPro" id="IPR009030">
    <property type="entry name" value="Growth_fac_rcpt_cys_sf"/>
</dbReference>
<dbReference type="Pfam" id="PF12947">
    <property type="entry name" value="EGF_3"/>
    <property type="match status" value="5"/>
</dbReference>
<dbReference type="FunFam" id="2.120.10.30:FF:000241">
    <property type="entry name" value="Low-density lipoprotein receptor-related protein 6"/>
    <property type="match status" value="1"/>
</dbReference>
<dbReference type="Gene3D" id="2.40.155.10">
    <property type="entry name" value="Green fluorescent protein"/>
    <property type="match status" value="1"/>
</dbReference>
<evidence type="ECO:0000259" key="17">
    <source>
        <dbReference type="PROSITE" id="PS51220"/>
    </source>
</evidence>
<evidence type="ECO:0000256" key="11">
    <source>
        <dbReference type="ARBA" id="ARBA00023180"/>
    </source>
</evidence>
<dbReference type="PROSITE" id="PS01186">
    <property type="entry name" value="EGF_2"/>
    <property type="match status" value="9"/>
</dbReference>
<dbReference type="HOGENOM" id="CLU_003163_1_0_1"/>
<dbReference type="GO" id="GO:0005604">
    <property type="term" value="C:basement membrane"/>
    <property type="evidence" value="ECO:0007669"/>
    <property type="project" value="UniProtKB-SubCell"/>
</dbReference>
<evidence type="ECO:0000256" key="12">
    <source>
        <dbReference type="PROSITE-ProRule" id="PRU00076"/>
    </source>
</evidence>
<keyword evidence="2" id="KW-0964">Secreted</keyword>
<reference evidence="18" key="2">
    <citation type="submission" date="2015-02" db="UniProtKB">
        <authorList>
            <consortium name="EnsemblMetazoa"/>
        </authorList>
    </citation>
    <scope>IDENTIFICATION</scope>
</reference>
<dbReference type="SMART" id="SM00179">
    <property type="entry name" value="EGF_CA"/>
    <property type="match status" value="3"/>
</dbReference>
<feature type="domain" description="EGF-like" evidence="15">
    <location>
        <begin position="798"/>
        <end position="839"/>
    </location>
</feature>
<dbReference type="STRING" id="126957.T1JGD6"/>
<dbReference type="eggNOG" id="KOG1214">
    <property type="taxonomic scope" value="Eukaryota"/>
</dbReference>
<dbReference type="InterPro" id="IPR000033">
    <property type="entry name" value="LDLR_classB_rpt"/>
</dbReference>
<dbReference type="PROSITE" id="PS51220">
    <property type="entry name" value="NIDO"/>
    <property type="match status" value="1"/>
</dbReference>
<keyword evidence="19" id="KW-1185">Reference proteome</keyword>
<feature type="disulfide bond" evidence="12">
    <location>
        <begin position="850"/>
        <end position="867"/>
    </location>
</feature>
<evidence type="ECO:0000256" key="2">
    <source>
        <dbReference type="ARBA" id="ARBA00022525"/>
    </source>
</evidence>
<dbReference type="PROSITE" id="PS50993">
    <property type="entry name" value="NIDOGEN_G2"/>
    <property type="match status" value="1"/>
</dbReference>
<evidence type="ECO:0000256" key="9">
    <source>
        <dbReference type="ARBA" id="ARBA00022889"/>
    </source>
</evidence>
<protein>
    <recommendedName>
        <fullName evidence="20">Nidogen</fullName>
    </recommendedName>
</protein>
<evidence type="ECO:0000256" key="6">
    <source>
        <dbReference type="ARBA" id="ARBA00022737"/>
    </source>
</evidence>
<feature type="chain" id="PRO_5004579632" description="Nidogen" evidence="14">
    <location>
        <begin position="19"/>
        <end position="1326"/>
    </location>
</feature>
<feature type="domain" description="Nidogen G2 beta-barrel" evidence="16">
    <location>
        <begin position="308"/>
        <end position="533"/>
    </location>
</feature>
<dbReference type="InterPro" id="IPR011042">
    <property type="entry name" value="6-blade_b-propeller_TolB-like"/>
</dbReference>
<dbReference type="InterPro" id="IPR009017">
    <property type="entry name" value="GFP"/>
</dbReference>
<sequence length="1326" mass="146662">MILNHFCVFIAFWPLVFGFFKTDIFPFGPDIGDIQLDTQDDISSSELYLDTPIIFYETPHSSVYINSNGLISFYTDIPVFYNIQFPMDYPIIAPFYADIDITGTGKVFYRETSSQYLLDRANNYIQEHFTTAAAFRARSLLIVTWEEVGSYKQKTEKKNTFQLVIASDGHSSYALFLYVDIQWIYYDGKGSNLPQMRAQAGFMSGESRTTLLPGSGTDQIRNIHKISNIGDKGFWLFHIGTNGLVGNLNTADLNIGESAISSQVPQTCSIGTSFCHINAKCTDYNPGYCCECDDGFYGNGKNCLKREEPLRLNGKVSGTLNDIKFEDADLHSYVVPSEGRAYTAISRIDETLGYDMQTLMSLGVTVGWLFATSSHDLPNGYHITGGILNNTLTVEFPQTGHKVTMEQNYLGLDVFNSMRATVTIHGTTPSIPFEKRIEVDDFSEEYTRTSPGTIRSHSTHNYHLEETSINIPFIVDQTVTFDECSFAPIDSEEDQATSLEVSRNYIVYDAREKLLRYAVVASVEPLSSGSNPCDLGKEQCGRHSSCVVEGDGFSCLCNPGFEEFYENVNGETATCVDIDECQQRRDNCHVNAECFNYEGSFSCRCKQGFNGDGISCIQLSSCDVLRCEENAECVHLPGQSAQCQCKPGFIGDGVVCRPQFDENEDCSENMEMCDLNADCIYNPQSGKHECQCLEGLIGNGLTCAEEIESCDILNNCHPDASCVYEEPLQQHYCVCNANFRGDGYTVCDPIDPNENEESCNLINNCHHNALCVYDSRHDAFVCRCTAGFEGDGYTCAPSDVTCDSLSICSTYAKCVKDEATDKFQCRCLEGYSGDGILCLPPDECNSIDDCSPNAQCVYDHIGQRHHCQCDQGYAGTGKECSLQAADSCDVHNNCHPEAQCNYDGLTLSWVCICNPGFTGDGHYCEPAVTSCNLLNTCHPNAVCAFDENERAYRCQCHQGYNGDGLDCVPDRSCRNDPSMCDANAECIVHPSLHQYVCQCLDGYFGDGSGCSVIQSYEGNFLLVNQGMATVRMPLDSSKGLSSIPVSLVPYQTALGIDVDCAAGQFYWTDVSGSTIMRAAYNGSDPNPFINTNIISPESVAVDWVSRNVFWTDSGKDTIEVARIDTKERKVLFDTDLSNPRGITLHPGRGKIYWTDWDRDSPKIEQSNMDGTNREVFVSENLGLPNLLTVDYDREDLCWADAGVQKIECISLHGHNRRTVIAPVAYPFGIANNRDTLFWTDWETNTINSASKVGYSINKPIKSPLGTHSKVYGIVYVPDTCPRVSNVCALNNGGCKSLCLANGHGGRTCACADEGDKEELDECNEIR</sequence>
<evidence type="ECO:0000256" key="13">
    <source>
        <dbReference type="PROSITE-ProRule" id="PRU00461"/>
    </source>
</evidence>
<keyword evidence="3" id="KW-0272">Extracellular matrix</keyword>
<keyword evidence="9" id="KW-0130">Cell adhesion</keyword>
<dbReference type="GO" id="GO:0017147">
    <property type="term" value="F:Wnt-protein binding"/>
    <property type="evidence" value="ECO:0007669"/>
    <property type="project" value="TreeGrafter"/>
</dbReference>
<dbReference type="InterPro" id="IPR003886">
    <property type="entry name" value="NIDO_dom"/>
</dbReference>
<feature type="domain" description="EGF-like" evidence="15">
    <location>
        <begin position="927"/>
        <end position="968"/>
    </location>
</feature>
<keyword evidence="4 12" id="KW-0245">EGF-like domain</keyword>